<evidence type="ECO:0000256" key="3">
    <source>
        <dbReference type="RuleBase" id="RU363034"/>
    </source>
</evidence>
<evidence type="ECO:0000313" key="7">
    <source>
        <dbReference type="RefSeq" id="XP_052749575.1"/>
    </source>
</evidence>
<feature type="chain" id="PRO_5045748016" evidence="4">
    <location>
        <begin position="20"/>
        <end position="578"/>
    </location>
</feature>
<evidence type="ECO:0000256" key="4">
    <source>
        <dbReference type="SAM" id="SignalP"/>
    </source>
</evidence>
<dbReference type="PROSITE" id="PS00135">
    <property type="entry name" value="TRYPSIN_SER"/>
    <property type="match status" value="1"/>
</dbReference>
<gene>
    <name evidence="7" type="primary">LOC113512932</name>
</gene>
<dbReference type="PANTHER" id="PTHR24256">
    <property type="entry name" value="TRYPTASE-RELATED"/>
    <property type="match status" value="1"/>
</dbReference>
<dbReference type="PROSITE" id="PS00134">
    <property type="entry name" value="TRYPSIN_HIS"/>
    <property type="match status" value="2"/>
</dbReference>
<dbReference type="InterPro" id="IPR009003">
    <property type="entry name" value="Peptidase_S1_PA"/>
</dbReference>
<dbReference type="InterPro" id="IPR001254">
    <property type="entry name" value="Trypsin_dom"/>
</dbReference>
<keyword evidence="3" id="KW-0378">Hydrolase</keyword>
<accession>A0ABM3MEJ9</accession>
<keyword evidence="4" id="KW-0732">Signal</keyword>
<keyword evidence="3" id="KW-0645">Protease</keyword>
<feature type="domain" description="Peptidase S1" evidence="5">
    <location>
        <begin position="341"/>
        <end position="578"/>
    </location>
</feature>
<organism evidence="6 7">
    <name type="scientific">Galleria mellonella</name>
    <name type="common">Greater wax moth</name>
    <dbReference type="NCBI Taxonomy" id="7137"/>
    <lineage>
        <taxon>Eukaryota</taxon>
        <taxon>Metazoa</taxon>
        <taxon>Ecdysozoa</taxon>
        <taxon>Arthropoda</taxon>
        <taxon>Hexapoda</taxon>
        <taxon>Insecta</taxon>
        <taxon>Pterygota</taxon>
        <taxon>Neoptera</taxon>
        <taxon>Endopterygota</taxon>
        <taxon>Lepidoptera</taxon>
        <taxon>Glossata</taxon>
        <taxon>Ditrysia</taxon>
        <taxon>Pyraloidea</taxon>
        <taxon>Pyralidae</taxon>
        <taxon>Galleriinae</taxon>
        <taxon>Galleria</taxon>
    </lineage>
</organism>
<evidence type="ECO:0000313" key="6">
    <source>
        <dbReference type="Proteomes" id="UP001652740"/>
    </source>
</evidence>
<dbReference type="InterPro" id="IPR043504">
    <property type="entry name" value="Peptidase_S1_PA_chymotrypsin"/>
</dbReference>
<evidence type="ECO:0000256" key="2">
    <source>
        <dbReference type="ARBA" id="ARBA00024195"/>
    </source>
</evidence>
<dbReference type="InterPro" id="IPR018114">
    <property type="entry name" value="TRYPSIN_HIS"/>
</dbReference>
<evidence type="ECO:0000256" key="1">
    <source>
        <dbReference type="ARBA" id="ARBA00023157"/>
    </source>
</evidence>
<feature type="signal peptide" evidence="4">
    <location>
        <begin position="1"/>
        <end position="19"/>
    </location>
</feature>
<dbReference type="PRINTS" id="PR00722">
    <property type="entry name" value="CHYMOTRYPSIN"/>
</dbReference>
<dbReference type="Proteomes" id="UP001652740">
    <property type="component" value="Unplaced"/>
</dbReference>
<dbReference type="PROSITE" id="PS50240">
    <property type="entry name" value="TRYPSIN_DOM"/>
    <property type="match status" value="2"/>
</dbReference>
<sequence>MFNMLRTIVFVLLPHVLCATRTCNGDSCTRIIGGEISEQNSRPFQVALYSRVGTTGELGFCGGSLIHQEWIITAAHCCFHNEVLVDHVQAILGAHSLYDRYENGRRIVNVVDIVVHPDWDADTFTNDVALLKLANVIQLTDTIGIVRLPYLSTASHNFAGSGATVSGWGIVAEGVTFVSPTLREKLMTVITDTLCNSSYSNLLPATTVCGITSDSGTCKGDNGGPMTIPYSMHQDEEPETILIGVASFVSNTGCNTYQPSVFTRVQYYLHWISNVTGIHMRILVLLGVVAVVTSNPLIGVRSPLSYHEEIGFPLAKRIKEAEDRIFAGRDYDAVEEQDARIVGGVVAPSNAHPYLAGLIINFVGISGQSACGSSLISATRLVTAAHCWSYAHLQGQQLTVVLGSHYLFYGGTRLLTSTVVVHPQWNQNNLHNDVAVIYLQQSVAFSASIQPIALPANHLNDQFIGEWSTAAGYGFTSDQQTGINFETVVSQVNLQVISVAQCQAIFGGYVIHSTICTSGTGGVGICSGDSGGPLVINKNGQNILVGISSFVAGNGCELGFPSAFARVTSFYSFILNNM</sequence>
<reference evidence="7" key="1">
    <citation type="submission" date="2025-08" db="UniProtKB">
        <authorList>
            <consortium name="RefSeq"/>
        </authorList>
    </citation>
    <scope>IDENTIFICATION</scope>
    <source>
        <tissue evidence="7">Whole larvae</tissue>
    </source>
</reference>
<dbReference type="Gene3D" id="2.40.10.10">
    <property type="entry name" value="Trypsin-like serine proteases"/>
    <property type="match status" value="2"/>
</dbReference>
<keyword evidence="3" id="KW-0720">Serine protease</keyword>
<dbReference type="Pfam" id="PF00089">
    <property type="entry name" value="Trypsin"/>
    <property type="match status" value="2"/>
</dbReference>
<dbReference type="InterPro" id="IPR033116">
    <property type="entry name" value="TRYPSIN_SER"/>
</dbReference>
<evidence type="ECO:0000259" key="5">
    <source>
        <dbReference type="PROSITE" id="PS50240"/>
    </source>
</evidence>
<dbReference type="RefSeq" id="XP_052749575.1">
    <property type="nucleotide sequence ID" value="XM_052893615.1"/>
</dbReference>
<dbReference type="SMART" id="SM00020">
    <property type="entry name" value="Tryp_SPc"/>
    <property type="match status" value="2"/>
</dbReference>
<dbReference type="GeneID" id="113512932"/>
<keyword evidence="6" id="KW-1185">Reference proteome</keyword>
<name>A0ABM3MEJ9_GALME</name>
<dbReference type="InterPro" id="IPR001314">
    <property type="entry name" value="Peptidase_S1A"/>
</dbReference>
<dbReference type="SUPFAM" id="SSF50494">
    <property type="entry name" value="Trypsin-like serine proteases"/>
    <property type="match status" value="2"/>
</dbReference>
<dbReference type="CDD" id="cd00190">
    <property type="entry name" value="Tryp_SPc"/>
    <property type="match status" value="2"/>
</dbReference>
<proteinExistence type="inferred from homology"/>
<protein>
    <submittedName>
        <fullName evidence="7">Transmembrane protease serine 9-like</fullName>
    </submittedName>
</protein>
<dbReference type="InterPro" id="IPR051487">
    <property type="entry name" value="Ser/Thr_Proteases_Immune/Dev"/>
</dbReference>
<feature type="domain" description="Peptidase S1" evidence="5">
    <location>
        <begin position="31"/>
        <end position="277"/>
    </location>
</feature>
<comment type="similarity">
    <text evidence="2">Belongs to the peptidase S1 family. CLIP subfamily.</text>
</comment>
<keyword evidence="1" id="KW-1015">Disulfide bond</keyword>